<feature type="domain" description="Methyltransferase" evidence="1">
    <location>
        <begin position="41"/>
        <end position="181"/>
    </location>
</feature>
<dbReference type="PANTHER" id="PTHR43591:SF24">
    <property type="entry name" value="2-METHOXY-6-POLYPRENYL-1,4-BENZOQUINOL METHYLASE, MITOCHONDRIAL"/>
    <property type="match status" value="1"/>
</dbReference>
<keyword evidence="2" id="KW-0489">Methyltransferase</keyword>
<organism evidence="2 3">
    <name type="scientific">Candidatus Mcinerneyibacterium aminivorans</name>
    <dbReference type="NCBI Taxonomy" id="2703815"/>
    <lineage>
        <taxon>Bacteria</taxon>
        <taxon>Candidatus Macinerneyibacteriota</taxon>
        <taxon>Candidatus Mcinerneyibacteria</taxon>
        <taxon>Candidatus Mcinerneyibacteriales</taxon>
        <taxon>Candidatus Mcinerneyibacteriaceae</taxon>
        <taxon>Candidatus Mcinerneyibacterium</taxon>
    </lineage>
</organism>
<evidence type="ECO:0000313" key="2">
    <source>
        <dbReference type="EMBL" id="TYB31710.1"/>
    </source>
</evidence>
<dbReference type="Pfam" id="PF13847">
    <property type="entry name" value="Methyltransf_31"/>
    <property type="match status" value="1"/>
</dbReference>
<gene>
    <name evidence="2" type="ORF">FXF47_02765</name>
</gene>
<evidence type="ECO:0000259" key="1">
    <source>
        <dbReference type="Pfam" id="PF13847"/>
    </source>
</evidence>
<protein>
    <submittedName>
        <fullName evidence="2">Class I SAM-dependent methyltransferase</fullName>
    </submittedName>
</protein>
<dbReference type="InterPro" id="IPR029063">
    <property type="entry name" value="SAM-dependent_MTases_sf"/>
</dbReference>
<keyword evidence="2" id="KW-0808">Transferase</keyword>
<dbReference type="CDD" id="cd02440">
    <property type="entry name" value="AdoMet_MTases"/>
    <property type="match status" value="1"/>
</dbReference>
<dbReference type="AlphaFoldDB" id="A0A5D0MJT9"/>
<dbReference type="SUPFAM" id="SSF53335">
    <property type="entry name" value="S-adenosyl-L-methionine-dependent methyltransferases"/>
    <property type="match status" value="1"/>
</dbReference>
<keyword evidence="3" id="KW-1185">Reference proteome</keyword>
<dbReference type="Gene3D" id="3.40.50.150">
    <property type="entry name" value="Vaccinia Virus protein VP39"/>
    <property type="match status" value="1"/>
</dbReference>
<name>A0A5D0MJT9_9BACT</name>
<dbReference type="InterPro" id="IPR025714">
    <property type="entry name" value="Methyltranfer_dom"/>
</dbReference>
<proteinExistence type="predicted"/>
<evidence type="ECO:0000313" key="3">
    <source>
        <dbReference type="Proteomes" id="UP000324143"/>
    </source>
</evidence>
<dbReference type="EMBL" id="VSIX01000030">
    <property type="protein sequence ID" value="TYB31710.1"/>
    <property type="molecule type" value="Genomic_DNA"/>
</dbReference>
<sequence length="237" mass="27972">MIEKKWYEKFYENYSNQYDRENFVIGTEKEIDFVEKEIDYNKDIRILDVGCGTGRHSIELAKRGYDVVGFDLSKDQIQKAREKMRKNNLDIKFYVMDATDYEFENEFDLVLMLCEGGFSLVGHDDLDDKILSNASRALKSSGKLILTAPSAIFQIRYNKNINLKTLREDFEFVKTDDDGNKEKIKANQRYYMPTEIKRRLKELGFTKIDVYDCELGNFRRVENSEFNTFEILVIAER</sequence>
<reference evidence="2" key="1">
    <citation type="submission" date="2019-08" db="EMBL/GenBank/DDBJ databases">
        <title>Genomic characterization of a novel candidate phylum (ARYD3) from a high temperature, high salinity tertiary oil reservoir in north central Oklahoma, USA.</title>
        <authorList>
            <person name="Youssef N.H."/>
            <person name="Yadav A."/>
            <person name="Elshahed M.S."/>
        </authorList>
    </citation>
    <scope>NUCLEOTIDE SEQUENCE [LARGE SCALE GENOMIC DNA]</scope>
    <source>
        <strain evidence="2">ARYD3</strain>
    </source>
</reference>
<comment type="caution">
    <text evidence="2">The sequence shown here is derived from an EMBL/GenBank/DDBJ whole genome shotgun (WGS) entry which is preliminary data.</text>
</comment>
<dbReference type="GO" id="GO:0008168">
    <property type="term" value="F:methyltransferase activity"/>
    <property type="evidence" value="ECO:0007669"/>
    <property type="project" value="UniProtKB-KW"/>
</dbReference>
<dbReference type="GO" id="GO:0032259">
    <property type="term" value="P:methylation"/>
    <property type="evidence" value="ECO:0007669"/>
    <property type="project" value="UniProtKB-KW"/>
</dbReference>
<dbReference type="Proteomes" id="UP000324143">
    <property type="component" value="Unassembled WGS sequence"/>
</dbReference>
<dbReference type="PANTHER" id="PTHR43591">
    <property type="entry name" value="METHYLTRANSFERASE"/>
    <property type="match status" value="1"/>
</dbReference>
<accession>A0A5D0MJT9</accession>